<evidence type="ECO:0000256" key="1">
    <source>
        <dbReference type="SAM" id="Phobius"/>
    </source>
</evidence>
<accession>A0A3P8B0K8</accession>
<proteinExistence type="predicted"/>
<accession>A0A183GE29</accession>
<evidence type="ECO:0000313" key="3">
    <source>
        <dbReference type="Proteomes" id="UP000050761"/>
    </source>
</evidence>
<feature type="transmembrane region" description="Helical" evidence="1">
    <location>
        <begin position="35"/>
        <end position="68"/>
    </location>
</feature>
<reference evidence="2 3" key="1">
    <citation type="submission" date="2018-11" db="EMBL/GenBank/DDBJ databases">
        <authorList>
            <consortium name="Pathogen Informatics"/>
        </authorList>
    </citation>
    <scope>NUCLEOTIDE SEQUENCE [LARGE SCALE GENOMIC DNA]</scope>
</reference>
<keyword evidence="1" id="KW-0472">Membrane</keyword>
<evidence type="ECO:0000313" key="2">
    <source>
        <dbReference type="EMBL" id="VDP20617.1"/>
    </source>
</evidence>
<dbReference type="OrthoDB" id="5855660at2759"/>
<dbReference type="EMBL" id="UZAH01032242">
    <property type="protein sequence ID" value="VDP20617.1"/>
    <property type="molecule type" value="Genomic_DNA"/>
</dbReference>
<protein>
    <submittedName>
        <fullName evidence="4">LITAF domain-containing protein</fullName>
    </submittedName>
</protein>
<name>A0A183GE29_HELPZ</name>
<dbReference type="Proteomes" id="UP000050761">
    <property type="component" value="Unassembled WGS sequence"/>
</dbReference>
<dbReference type="AlphaFoldDB" id="A0A183GE29"/>
<reference evidence="4" key="2">
    <citation type="submission" date="2019-09" db="UniProtKB">
        <authorList>
            <consortium name="WormBaseParasite"/>
        </authorList>
    </citation>
    <scope>IDENTIFICATION</scope>
</reference>
<organism evidence="3 4">
    <name type="scientific">Heligmosomoides polygyrus</name>
    <name type="common">Parasitic roundworm</name>
    <dbReference type="NCBI Taxonomy" id="6339"/>
    <lineage>
        <taxon>Eukaryota</taxon>
        <taxon>Metazoa</taxon>
        <taxon>Ecdysozoa</taxon>
        <taxon>Nematoda</taxon>
        <taxon>Chromadorea</taxon>
        <taxon>Rhabditida</taxon>
        <taxon>Rhabditina</taxon>
        <taxon>Rhabditomorpha</taxon>
        <taxon>Strongyloidea</taxon>
        <taxon>Heligmosomidae</taxon>
        <taxon>Heligmosomoides</taxon>
    </lineage>
</organism>
<evidence type="ECO:0000313" key="4">
    <source>
        <dbReference type="WBParaSite" id="HPBE_0002055101-mRNA-1"/>
    </source>
</evidence>
<keyword evidence="3" id="KW-1185">Reference proteome</keyword>
<keyword evidence="1" id="KW-0812">Transmembrane</keyword>
<gene>
    <name evidence="2" type="ORF">HPBE_LOCUS20550</name>
</gene>
<keyword evidence="1" id="KW-1133">Transmembrane helix</keyword>
<sequence>MSDVDPPLWESVLSLDWLGVLQWIYHHLPFEVKSYIWMIILTLLFVITLCGCCCMICFCTPCCACAIWYRKRRSHRNRGGVEFSTFHPTAPPLLSKA</sequence>
<dbReference type="WBParaSite" id="HPBE_0002055101-mRNA-1">
    <property type="protein sequence ID" value="HPBE_0002055101-mRNA-1"/>
    <property type="gene ID" value="HPBE_0002055101"/>
</dbReference>